<keyword evidence="3" id="KW-0378">Hydrolase</keyword>
<dbReference type="Gene3D" id="3.40.50.300">
    <property type="entry name" value="P-loop containing nucleotide triphosphate hydrolases"/>
    <property type="match status" value="2"/>
</dbReference>
<dbReference type="Pfam" id="PF00270">
    <property type="entry name" value="DEAD"/>
    <property type="match status" value="1"/>
</dbReference>
<dbReference type="GO" id="GO:0009378">
    <property type="term" value="F:four-way junction helicase activity"/>
    <property type="evidence" value="ECO:0007669"/>
    <property type="project" value="TreeGrafter"/>
</dbReference>
<dbReference type="GO" id="GO:0003677">
    <property type="term" value="F:DNA binding"/>
    <property type="evidence" value="ECO:0007669"/>
    <property type="project" value="UniProtKB-KW"/>
</dbReference>
<keyword evidence="4" id="KW-0347">Helicase</keyword>
<evidence type="ECO:0000256" key="3">
    <source>
        <dbReference type="ARBA" id="ARBA00022801"/>
    </source>
</evidence>
<feature type="domain" description="Helicase ATP-binding" evidence="12">
    <location>
        <begin position="173"/>
        <end position="362"/>
    </location>
</feature>
<organism evidence="14 15">
    <name type="scientific">Phellinidium pouzarii</name>
    <dbReference type="NCBI Taxonomy" id="167371"/>
    <lineage>
        <taxon>Eukaryota</taxon>
        <taxon>Fungi</taxon>
        <taxon>Dikarya</taxon>
        <taxon>Basidiomycota</taxon>
        <taxon>Agaricomycotina</taxon>
        <taxon>Agaricomycetes</taxon>
        <taxon>Hymenochaetales</taxon>
        <taxon>Hymenochaetaceae</taxon>
        <taxon>Phellinidium</taxon>
    </lineage>
</organism>
<dbReference type="AlphaFoldDB" id="A0A4S4LH58"/>
<evidence type="ECO:0000256" key="2">
    <source>
        <dbReference type="ARBA" id="ARBA00022741"/>
    </source>
</evidence>
<name>A0A4S4LH58_9AGAM</name>
<dbReference type="SUPFAM" id="SSF52540">
    <property type="entry name" value="P-loop containing nucleoside triphosphate hydrolases"/>
    <property type="match status" value="1"/>
</dbReference>
<dbReference type="Gene3D" id="1.10.10.10">
    <property type="entry name" value="Winged helix-like DNA-binding domain superfamily/Winged helix DNA-binding domain"/>
    <property type="match status" value="1"/>
</dbReference>
<dbReference type="InterPro" id="IPR002464">
    <property type="entry name" value="DNA/RNA_helicase_DEAH_CS"/>
</dbReference>
<reference evidence="14 15" key="1">
    <citation type="submission" date="2019-02" db="EMBL/GenBank/DDBJ databases">
        <title>Genome sequencing of the rare red list fungi Phellinidium pouzarii.</title>
        <authorList>
            <person name="Buettner E."/>
            <person name="Kellner H."/>
        </authorList>
    </citation>
    <scope>NUCLEOTIDE SEQUENCE [LARGE SCALE GENOMIC DNA]</scope>
    <source>
        <strain evidence="14 15">DSM 108285</strain>
    </source>
</reference>
<feature type="coiled-coil region" evidence="10">
    <location>
        <begin position="69"/>
        <end position="103"/>
    </location>
</feature>
<proteinExistence type="inferred from homology"/>
<dbReference type="InterPro" id="IPR036388">
    <property type="entry name" value="WH-like_DNA-bd_sf"/>
</dbReference>
<keyword evidence="15" id="KW-1185">Reference proteome</keyword>
<dbReference type="GO" id="GO:0000724">
    <property type="term" value="P:double-strand break repair via homologous recombination"/>
    <property type="evidence" value="ECO:0007669"/>
    <property type="project" value="TreeGrafter"/>
</dbReference>
<gene>
    <name evidence="14" type="ORF">EW145_g1208</name>
</gene>
<evidence type="ECO:0000256" key="5">
    <source>
        <dbReference type="ARBA" id="ARBA00022840"/>
    </source>
</evidence>
<evidence type="ECO:0000256" key="4">
    <source>
        <dbReference type="ARBA" id="ARBA00022806"/>
    </source>
</evidence>
<dbReference type="InterPro" id="IPR004589">
    <property type="entry name" value="DNA_helicase_ATP-dep_RecQ"/>
</dbReference>
<dbReference type="InterPro" id="IPR011545">
    <property type="entry name" value="DEAD/DEAH_box_helicase_dom"/>
</dbReference>
<dbReference type="Proteomes" id="UP000308199">
    <property type="component" value="Unassembled WGS sequence"/>
</dbReference>
<evidence type="ECO:0000256" key="1">
    <source>
        <dbReference type="ARBA" id="ARBA00005446"/>
    </source>
</evidence>
<dbReference type="GO" id="GO:0043138">
    <property type="term" value="F:3'-5' DNA helicase activity"/>
    <property type="evidence" value="ECO:0007669"/>
    <property type="project" value="UniProtKB-EC"/>
</dbReference>
<dbReference type="PROSITE" id="PS00690">
    <property type="entry name" value="DEAH_ATP_HELICASE"/>
    <property type="match status" value="1"/>
</dbReference>
<evidence type="ECO:0000259" key="13">
    <source>
        <dbReference type="PROSITE" id="PS51194"/>
    </source>
</evidence>
<evidence type="ECO:0000256" key="11">
    <source>
        <dbReference type="SAM" id="MobiDB-lite"/>
    </source>
</evidence>
<dbReference type="InterPro" id="IPR001650">
    <property type="entry name" value="Helicase_C-like"/>
</dbReference>
<dbReference type="PANTHER" id="PTHR13710">
    <property type="entry name" value="DNA HELICASE RECQ FAMILY MEMBER"/>
    <property type="match status" value="1"/>
</dbReference>
<dbReference type="PROSITE" id="PS51194">
    <property type="entry name" value="HELICASE_CTER"/>
    <property type="match status" value="1"/>
</dbReference>
<feature type="region of interest" description="Disordered" evidence="11">
    <location>
        <begin position="721"/>
        <end position="741"/>
    </location>
</feature>
<feature type="domain" description="Helicase C-terminal" evidence="13">
    <location>
        <begin position="401"/>
        <end position="552"/>
    </location>
</feature>
<dbReference type="FunFam" id="3.40.50.300:FF:001544">
    <property type="entry name" value="ATP-dependent DNA helicase"/>
    <property type="match status" value="1"/>
</dbReference>
<dbReference type="PANTHER" id="PTHR13710:SF105">
    <property type="entry name" value="ATP-DEPENDENT DNA HELICASE Q1"/>
    <property type="match status" value="1"/>
</dbReference>
<dbReference type="InterPro" id="IPR014001">
    <property type="entry name" value="Helicase_ATP-bd"/>
</dbReference>
<comment type="similarity">
    <text evidence="1">Belongs to the helicase family. RecQ subfamily.</text>
</comment>
<dbReference type="GO" id="GO:0005524">
    <property type="term" value="F:ATP binding"/>
    <property type="evidence" value="ECO:0007669"/>
    <property type="project" value="UniProtKB-KW"/>
</dbReference>
<comment type="catalytic activity">
    <reaction evidence="8">
        <text>Couples ATP hydrolysis with the unwinding of duplex DNA by translocating in the 3'-5' direction.</text>
        <dbReference type="EC" id="5.6.2.4"/>
    </reaction>
</comment>
<evidence type="ECO:0000313" key="15">
    <source>
        <dbReference type="Proteomes" id="UP000308199"/>
    </source>
</evidence>
<accession>A0A4S4LH58</accession>
<keyword evidence="5" id="KW-0067">ATP-binding</keyword>
<evidence type="ECO:0000256" key="6">
    <source>
        <dbReference type="ARBA" id="ARBA00023125"/>
    </source>
</evidence>
<keyword evidence="7" id="KW-0413">Isomerase</keyword>
<dbReference type="Pfam" id="PF00271">
    <property type="entry name" value="Helicase_C"/>
    <property type="match status" value="1"/>
</dbReference>
<keyword evidence="2" id="KW-0547">Nucleotide-binding</keyword>
<sequence length="880" mass="96941">MPFALAFCVRATAATLSEKMSFKSDHVTSDMGTTRVLAYTLQDVSGSFGSHATTSVHKNKSAMQPEYTRQELNGRLASLDAELKEVDEQIEKLRKLRSKILAERQSVINELNTYNDKQPSALASSAIGKGKAKAVVGAIDYMEERFEWSGELRARMQTVFRIENFRLCQEGVCNANMDGRDIVCVMPTGGGKSLTYQLPALLNPGCTLVISPLISLITDQILHLREFGVEAVKLTGSTSKEESRDIFSRMAMTAGIKNKGNYNNGPVSPEIKLCYVTPEKIAKSKTFTSMLEKVVNAGKLARIVIDEAHCVSQLGHDFRPDYKKLSILRQLYPRVPILALSATCPPKVLKDLITTLRLKPVVACTAANADGTIYFSAPLYRKNLHYKVLPKPSSAGAVIKTMTEYILDYHQGDSGIVYCLSKKDTENVARGLSEESAGKIRTGVYHADVHDREKEALHKRWHNGDVKVVCATIAFGLGIDKGDVRFVLHHSMSKSVEGYYQESGRAGRDGRDSDCILYYRPQDASRLSSLVCGEIEGQDKLQDMLRYFSTASSLSMSAWGTAESDAHARCGHCDNCTRPPESVERRDVTLAAWQILQVTQTIERDGGRVTLGMLADLVRGVGGGAYGVSGGGGKRGKGKAKEKVELDLGEIAGGKVKLGKDETEALLVSMLLSHHLKESFHSTAYAINVYVLSGANAFRLARHSREDVEDGKGPRITVAFLKKPSKKRGDGDDSKQASGSRIEVTNRLEDSFDKITGEKRKRIEVLVHGSELEDDFIEDNAEAMSLYVDDGDDEAEEPRRLSEQSLKRPRTTILISEEEEDDGWQFTLGEKSKTKPKSMIPSKKEGEKNLYSNGIRERTSLKKAIIPATSDVIEILSDSN</sequence>
<keyword evidence="6" id="KW-0238">DNA-binding</keyword>
<dbReference type="GO" id="GO:0005737">
    <property type="term" value="C:cytoplasm"/>
    <property type="evidence" value="ECO:0007669"/>
    <property type="project" value="TreeGrafter"/>
</dbReference>
<keyword evidence="10" id="KW-0175">Coiled coil</keyword>
<feature type="region of interest" description="Disordered" evidence="11">
    <location>
        <begin position="830"/>
        <end position="851"/>
    </location>
</feature>
<comment type="caution">
    <text evidence="14">The sequence shown here is derived from an EMBL/GenBank/DDBJ whole genome shotgun (WGS) entry which is preliminary data.</text>
</comment>
<dbReference type="GO" id="GO:0005694">
    <property type="term" value="C:chromosome"/>
    <property type="evidence" value="ECO:0007669"/>
    <property type="project" value="TreeGrafter"/>
</dbReference>
<dbReference type="OrthoDB" id="10261556at2759"/>
<dbReference type="PROSITE" id="PS51192">
    <property type="entry name" value="HELICASE_ATP_BIND_1"/>
    <property type="match status" value="1"/>
</dbReference>
<dbReference type="EMBL" id="SGPK01000031">
    <property type="protein sequence ID" value="THH10608.1"/>
    <property type="molecule type" value="Genomic_DNA"/>
</dbReference>
<dbReference type="SMART" id="SM00487">
    <property type="entry name" value="DEXDc"/>
    <property type="match status" value="1"/>
</dbReference>
<evidence type="ECO:0000313" key="14">
    <source>
        <dbReference type="EMBL" id="THH10608.1"/>
    </source>
</evidence>
<dbReference type="InterPro" id="IPR027417">
    <property type="entry name" value="P-loop_NTPase"/>
</dbReference>
<evidence type="ECO:0000256" key="7">
    <source>
        <dbReference type="ARBA" id="ARBA00023235"/>
    </source>
</evidence>
<evidence type="ECO:0000256" key="10">
    <source>
        <dbReference type="SAM" id="Coils"/>
    </source>
</evidence>
<evidence type="ECO:0000259" key="12">
    <source>
        <dbReference type="PROSITE" id="PS51192"/>
    </source>
</evidence>
<dbReference type="GO" id="GO:0016787">
    <property type="term" value="F:hydrolase activity"/>
    <property type="evidence" value="ECO:0007669"/>
    <property type="project" value="UniProtKB-KW"/>
</dbReference>
<dbReference type="EC" id="5.6.2.4" evidence="9"/>
<dbReference type="NCBIfam" id="TIGR00614">
    <property type="entry name" value="recQ_fam"/>
    <property type="match status" value="1"/>
</dbReference>
<protein>
    <recommendedName>
        <fullName evidence="9">DNA 3'-5' helicase</fullName>
        <ecNumber evidence="9">5.6.2.4</ecNumber>
    </recommendedName>
</protein>
<evidence type="ECO:0000256" key="8">
    <source>
        <dbReference type="ARBA" id="ARBA00034617"/>
    </source>
</evidence>
<evidence type="ECO:0000256" key="9">
    <source>
        <dbReference type="ARBA" id="ARBA00034808"/>
    </source>
</evidence>
<dbReference type="SMART" id="SM00490">
    <property type="entry name" value="HELICc"/>
    <property type="match status" value="1"/>
</dbReference>
<dbReference type="CDD" id="cd18794">
    <property type="entry name" value="SF2_C_RecQ"/>
    <property type="match status" value="1"/>
</dbReference>